<name>A0ABM9C0L1_9BACL</name>
<dbReference type="InterPro" id="IPR051908">
    <property type="entry name" value="Ribosomal_N-acetyltransferase"/>
</dbReference>
<dbReference type="Proteomes" id="UP000838686">
    <property type="component" value="Unassembled WGS sequence"/>
</dbReference>
<dbReference type="SUPFAM" id="SSF55729">
    <property type="entry name" value="Acyl-CoA N-acyltransferases (Nat)"/>
    <property type="match status" value="1"/>
</dbReference>
<reference evidence="2" key="1">
    <citation type="submission" date="2022-01" db="EMBL/GenBank/DDBJ databases">
        <authorList>
            <person name="Criscuolo A."/>
        </authorList>
    </citation>
    <scope>NUCLEOTIDE SEQUENCE</scope>
    <source>
        <strain evidence="2">CIP111893</strain>
    </source>
</reference>
<comment type="caution">
    <text evidence="2">The sequence shown here is derived from an EMBL/GenBank/DDBJ whole genome shotgun (WGS) entry which is preliminary data.</text>
</comment>
<evidence type="ECO:0000313" key="2">
    <source>
        <dbReference type="EMBL" id="CAH1198969.1"/>
    </source>
</evidence>
<dbReference type="InterPro" id="IPR016181">
    <property type="entry name" value="Acyl_CoA_acyltransferase"/>
</dbReference>
<dbReference type="InterPro" id="IPR000182">
    <property type="entry name" value="GNAT_dom"/>
</dbReference>
<dbReference type="EMBL" id="CAKMMF010000005">
    <property type="protein sequence ID" value="CAH1198969.1"/>
    <property type="molecule type" value="Genomic_DNA"/>
</dbReference>
<feature type="domain" description="N-acetyltransferase" evidence="1">
    <location>
        <begin position="15"/>
        <end position="176"/>
    </location>
</feature>
<accession>A0ABM9C0L1</accession>
<gene>
    <name evidence="2" type="primary">ydaF_1</name>
    <name evidence="2" type="ORF">PAECIP111893_01193</name>
</gene>
<dbReference type="PANTHER" id="PTHR43441:SF12">
    <property type="entry name" value="RIBOSOMAL N-ACETYLTRANSFERASE YDAF-RELATED"/>
    <property type="match status" value="1"/>
</dbReference>
<dbReference type="EC" id="2.3.1.-" evidence="2"/>
<dbReference type="RefSeq" id="WP_236339556.1">
    <property type="nucleotide sequence ID" value="NZ_CAKMMF010000005.1"/>
</dbReference>
<dbReference type="PANTHER" id="PTHR43441">
    <property type="entry name" value="RIBOSOMAL-PROTEIN-SERINE ACETYLTRANSFERASE"/>
    <property type="match status" value="1"/>
</dbReference>
<proteinExistence type="predicted"/>
<keyword evidence="3" id="KW-1185">Reference proteome</keyword>
<keyword evidence="2" id="KW-0808">Transferase</keyword>
<dbReference type="PROSITE" id="PS51186">
    <property type="entry name" value="GNAT"/>
    <property type="match status" value="1"/>
</dbReference>
<dbReference type="Gene3D" id="3.40.630.30">
    <property type="match status" value="1"/>
</dbReference>
<evidence type="ECO:0000259" key="1">
    <source>
        <dbReference type="PROSITE" id="PS51186"/>
    </source>
</evidence>
<organism evidence="2 3">
    <name type="scientific">Paenibacillus plantiphilus</name>
    <dbReference type="NCBI Taxonomy" id="2905650"/>
    <lineage>
        <taxon>Bacteria</taxon>
        <taxon>Bacillati</taxon>
        <taxon>Bacillota</taxon>
        <taxon>Bacilli</taxon>
        <taxon>Bacillales</taxon>
        <taxon>Paenibacillaceae</taxon>
        <taxon>Paenibacillus</taxon>
    </lineage>
</organism>
<sequence length="186" mass="21281">MFSHTINADVKLRLLEIRHADELFRLADQNRVYLREWLPWVDSTTASVQTEGYIRSSLKAFSENNGFSAGIFYRGSMAGCIGLHAIDWANRQTSIGYWLAANYRGMGIMTSACRALIDYIFYDLSLNRVEIRAAALNAKSRAIPERMKFRNEGTVRQAQWLNGHYIDLVIYAMLKEDWTSDIVQSG</sequence>
<dbReference type="Pfam" id="PF13302">
    <property type="entry name" value="Acetyltransf_3"/>
    <property type="match status" value="1"/>
</dbReference>
<dbReference type="GO" id="GO:0016746">
    <property type="term" value="F:acyltransferase activity"/>
    <property type="evidence" value="ECO:0007669"/>
    <property type="project" value="UniProtKB-KW"/>
</dbReference>
<keyword evidence="2" id="KW-0012">Acyltransferase</keyword>
<protein>
    <submittedName>
        <fullName evidence="2">Ribosomal N-acetyltransferase YdaF</fullName>
        <ecNumber evidence="2">2.3.1.-</ecNumber>
    </submittedName>
</protein>
<evidence type="ECO:0000313" key="3">
    <source>
        <dbReference type="Proteomes" id="UP000838686"/>
    </source>
</evidence>